<dbReference type="RefSeq" id="XP_056690851.1">
    <property type="nucleotide sequence ID" value="XM_056834873.1"/>
</dbReference>
<feature type="region of interest" description="Disordered" evidence="1">
    <location>
        <begin position="230"/>
        <end position="342"/>
    </location>
</feature>
<name>A0ABM3R5G6_SPIOL</name>
<dbReference type="PANTHER" id="PTHR47481">
    <property type="match status" value="1"/>
</dbReference>
<feature type="region of interest" description="Disordered" evidence="1">
    <location>
        <begin position="393"/>
        <end position="412"/>
    </location>
</feature>
<keyword evidence="2" id="KW-1185">Reference proteome</keyword>
<gene>
    <name evidence="3" type="primary">LOC130466172</name>
</gene>
<dbReference type="Pfam" id="PF14223">
    <property type="entry name" value="Retrotran_gag_2"/>
    <property type="match status" value="1"/>
</dbReference>
<organism evidence="2 3">
    <name type="scientific">Spinacia oleracea</name>
    <name type="common">Spinach</name>
    <dbReference type="NCBI Taxonomy" id="3562"/>
    <lineage>
        <taxon>Eukaryota</taxon>
        <taxon>Viridiplantae</taxon>
        <taxon>Streptophyta</taxon>
        <taxon>Embryophyta</taxon>
        <taxon>Tracheophyta</taxon>
        <taxon>Spermatophyta</taxon>
        <taxon>Magnoliopsida</taxon>
        <taxon>eudicotyledons</taxon>
        <taxon>Gunneridae</taxon>
        <taxon>Pentapetalae</taxon>
        <taxon>Caryophyllales</taxon>
        <taxon>Chenopodiaceae</taxon>
        <taxon>Chenopodioideae</taxon>
        <taxon>Anserineae</taxon>
        <taxon>Spinacia</taxon>
    </lineage>
</organism>
<evidence type="ECO:0000313" key="3">
    <source>
        <dbReference type="RefSeq" id="XP_056690851.1"/>
    </source>
</evidence>
<dbReference type="PANTHER" id="PTHR47481:SF42">
    <property type="entry name" value="RHO GTPASE-ACTIVATING PROTEIN GACK-LIKE"/>
    <property type="match status" value="1"/>
</dbReference>
<dbReference type="Proteomes" id="UP000813463">
    <property type="component" value="Chromosome 1"/>
</dbReference>
<evidence type="ECO:0000256" key="1">
    <source>
        <dbReference type="SAM" id="MobiDB-lite"/>
    </source>
</evidence>
<feature type="compositionally biased region" description="Gly residues" evidence="1">
    <location>
        <begin position="259"/>
        <end position="278"/>
    </location>
</feature>
<feature type="compositionally biased region" description="Low complexity" evidence="1">
    <location>
        <begin position="235"/>
        <end position="248"/>
    </location>
</feature>
<feature type="compositionally biased region" description="Low complexity" evidence="1">
    <location>
        <begin position="279"/>
        <end position="293"/>
    </location>
</feature>
<dbReference type="GeneID" id="130466172"/>
<reference evidence="3" key="2">
    <citation type="submission" date="2025-08" db="UniProtKB">
        <authorList>
            <consortium name="RefSeq"/>
        </authorList>
    </citation>
    <scope>IDENTIFICATION</scope>
    <source>
        <tissue evidence="3">Leaf</tissue>
    </source>
</reference>
<evidence type="ECO:0000313" key="2">
    <source>
        <dbReference type="Proteomes" id="UP000813463"/>
    </source>
</evidence>
<evidence type="ECO:0008006" key="4">
    <source>
        <dbReference type="Google" id="ProtNLM"/>
    </source>
</evidence>
<feature type="compositionally biased region" description="Low complexity" evidence="1">
    <location>
        <begin position="302"/>
        <end position="316"/>
    </location>
</feature>
<protein>
    <recommendedName>
        <fullName evidence="4">Retrotransposon Copia-like N-terminal domain-containing protein</fullName>
    </recommendedName>
</protein>
<accession>A0ABM3R5G6</accession>
<feature type="compositionally biased region" description="Polar residues" evidence="1">
    <location>
        <begin position="322"/>
        <end position="337"/>
    </location>
</feature>
<sequence>MADKLHPATTVTNIKTCIPILLDYEGSLYHNWSTLFKLHCRANLVLDHILPPKDTPTASSTITEADKLAAKALWERLDDIARQWIYGTVSNDLLNTIINQDDTVADAWNRLRQIFQDNKSARALALDAKFTTTRLADFPNVKAYCTRLKVLSDLLANVGQPVSDERLVLRTLRGLTDDFKTFRTTVQHRTPLPTFDKLRSMLDLEEDSHTDDIAVEPSLENALFVQNNNPDILVNGGQQPNNNANNRENNNRGRRNNRGRGGGGNRNNRGGNGGGGNHRGNNQPRPNQQQQQPITAQPWMFPPWAAWGPQPWATPACPHPTTGWQPRSATSSQQQQPGILGARPQQQSYFMATPSPYYVATSSNAHVPTDIEQAMHTMTIQQPDDQWYMDTGATSHMTSSQGFADGEQTNEM</sequence>
<proteinExistence type="predicted"/>
<reference evidence="2" key="1">
    <citation type="journal article" date="2021" name="Nat. Commun.">
        <title>Genomic analyses provide insights into spinach domestication and the genetic basis of agronomic traits.</title>
        <authorList>
            <person name="Cai X."/>
            <person name="Sun X."/>
            <person name="Xu C."/>
            <person name="Sun H."/>
            <person name="Wang X."/>
            <person name="Ge C."/>
            <person name="Zhang Z."/>
            <person name="Wang Q."/>
            <person name="Fei Z."/>
            <person name="Jiao C."/>
            <person name="Wang Q."/>
        </authorList>
    </citation>
    <scope>NUCLEOTIDE SEQUENCE [LARGE SCALE GENOMIC DNA]</scope>
    <source>
        <strain evidence="2">cv. Varoflay</strain>
    </source>
</reference>